<dbReference type="GO" id="GO:0009507">
    <property type="term" value="C:chloroplast"/>
    <property type="evidence" value="ECO:0007669"/>
    <property type="project" value="InterPro"/>
</dbReference>
<feature type="non-terminal residue" evidence="2">
    <location>
        <position position="1"/>
    </location>
</feature>
<dbReference type="PANTHER" id="PTHR36762:SF2">
    <property type="entry name" value="LIGHT-REGULATED PROTEIN 1, CHLOROPLASTIC"/>
    <property type="match status" value="1"/>
</dbReference>
<name>A0A4Y1QPU9_PRUDU</name>
<evidence type="ECO:0000256" key="1">
    <source>
        <dbReference type="SAM" id="MobiDB-lite"/>
    </source>
</evidence>
<sequence>EEFFFFSTDEKSPKSQGHSTICITLALATPTTTKSLALPCSSSIPRLLKSPRCPPLKAANVTEDPSAVDYSSVTSVFPAEACDTIGGEACDVEMYPEVKLKPEDRNNTAKTTSEQLDRDYLEYDSPKTVFPGEACDDLGGEFCEPEYQRGVH</sequence>
<dbReference type="PANTHER" id="PTHR36762">
    <property type="entry name" value="LIGHT-REGULATED PROTEIN 1, CHLOROPLASTIC"/>
    <property type="match status" value="1"/>
</dbReference>
<accession>A0A4Y1QPU9</accession>
<dbReference type="Pfam" id="PF07207">
    <property type="entry name" value="Lir1"/>
    <property type="match status" value="1"/>
</dbReference>
<organism evidence="2">
    <name type="scientific">Prunus dulcis</name>
    <name type="common">Almond</name>
    <name type="synonym">Amygdalus dulcis</name>
    <dbReference type="NCBI Taxonomy" id="3755"/>
    <lineage>
        <taxon>Eukaryota</taxon>
        <taxon>Viridiplantae</taxon>
        <taxon>Streptophyta</taxon>
        <taxon>Embryophyta</taxon>
        <taxon>Tracheophyta</taxon>
        <taxon>Spermatophyta</taxon>
        <taxon>Magnoliopsida</taxon>
        <taxon>eudicotyledons</taxon>
        <taxon>Gunneridae</taxon>
        <taxon>Pentapetalae</taxon>
        <taxon>rosids</taxon>
        <taxon>fabids</taxon>
        <taxon>Rosales</taxon>
        <taxon>Rosaceae</taxon>
        <taxon>Amygdaloideae</taxon>
        <taxon>Amygdaleae</taxon>
        <taxon>Prunus</taxon>
    </lineage>
</organism>
<reference evidence="2" key="1">
    <citation type="journal article" date="2019" name="Science">
        <title>Mutation of a bHLH transcription factor allowed almond domestication.</title>
        <authorList>
            <person name="Sanchez-Perez R."/>
            <person name="Pavan S."/>
            <person name="Mazzeo R."/>
            <person name="Moldovan C."/>
            <person name="Aiese Cigliano R."/>
            <person name="Del Cueto J."/>
            <person name="Ricciardi F."/>
            <person name="Lotti C."/>
            <person name="Ricciardi L."/>
            <person name="Dicenta F."/>
            <person name="Lopez-Marques R.L."/>
            <person name="Lindberg Moller B."/>
        </authorList>
    </citation>
    <scope>NUCLEOTIDE SEQUENCE</scope>
</reference>
<gene>
    <name evidence="2" type="ORF">Prudu_001954</name>
</gene>
<protein>
    <submittedName>
        <fullName evidence="2">CCR-like protein</fullName>
    </submittedName>
</protein>
<feature type="region of interest" description="Disordered" evidence="1">
    <location>
        <begin position="101"/>
        <end position="123"/>
    </location>
</feature>
<dbReference type="InterPro" id="IPR009856">
    <property type="entry name" value="Lir1"/>
</dbReference>
<evidence type="ECO:0000313" key="2">
    <source>
        <dbReference type="EMBL" id="BBG93827.1"/>
    </source>
</evidence>
<dbReference type="EMBL" id="AP019297">
    <property type="protein sequence ID" value="BBG93827.1"/>
    <property type="molecule type" value="Genomic_DNA"/>
</dbReference>
<dbReference type="AlphaFoldDB" id="A0A4Y1QPU9"/>
<proteinExistence type="predicted"/>